<accession>A0A392S8S7</accession>
<organism evidence="1 2">
    <name type="scientific">Trifolium medium</name>
    <dbReference type="NCBI Taxonomy" id="97028"/>
    <lineage>
        <taxon>Eukaryota</taxon>
        <taxon>Viridiplantae</taxon>
        <taxon>Streptophyta</taxon>
        <taxon>Embryophyta</taxon>
        <taxon>Tracheophyta</taxon>
        <taxon>Spermatophyta</taxon>
        <taxon>Magnoliopsida</taxon>
        <taxon>eudicotyledons</taxon>
        <taxon>Gunneridae</taxon>
        <taxon>Pentapetalae</taxon>
        <taxon>rosids</taxon>
        <taxon>fabids</taxon>
        <taxon>Fabales</taxon>
        <taxon>Fabaceae</taxon>
        <taxon>Papilionoideae</taxon>
        <taxon>50 kb inversion clade</taxon>
        <taxon>NPAAA clade</taxon>
        <taxon>Hologalegina</taxon>
        <taxon>IRL clade</taxon>
        <taxon>Trifolieae</taxon>
        <taxon>Trifolium</taxon>
    </lineage>
</organism>
<dbReference type="EMBL" id="LXQA010339419">
    <property type="protein sequence ID" value="MCI45089.1"/>
    <property type="molecule type" value="Genomic_DNA"/>
</dbReference>
<reference evidence="1 2" key="1">
    <citation type="journal article" date="2018" name="Front. Plant Sci.">
        <title>Red Clover (Trifolium pratense) and Zigzag Clover (T. medium) - A Picture of Genomic Similarities and Differences.</title>
        <authorList>
            <person name="Dluhosova J."/>
            <person name="Istvanek J."/>
            <person name="Nedelnik J."/>
            <person name="Repkova J."/>
        </authorList>
    </citation>
    <scope>NUCLEOTIDE SEQUENCE [LARGE SCALE GENOMIC DNA]</scope>
    <source>
        <strain evidence="2">cv. 10/8</strain>
        <tissue evidence="1">Leaf</tissue>
    </source>
</reference>
<evidence type="ECO:0000313" key="1">
    <source>
        <dbReference type="EMBL" id="MCI45089.1"/>
    </source>
</evidence>
<protein>
    <submittedName>
        <fullName evidence="1">Uncharacterized protein</fullName>
    </submittedName>
</protein>
<sequence length="78" mass="8714">MSRCQAVDVILIGGPIRVGEIIARSIKCMVTGPDSYIGHPFVITTLCGRLQVPVDDNYTIVRPPEPLGRRFFRMAQRD</sequence>
<evidence type="ECO:0000313" key="2">
    <source>
        <dbReference type="Proteomes" id="UP000265520"/>
    </source>
</evidence>
<proteinExistence type="predicted"/>
<comment type="caution">
    <text evidence="1">The sequence shown here is derived from an EMBL/GenBank/DDBJ whole genome shotgun (WGS) entry which is preliminary data.</text>
</comment>
<dbReference type="Proteomes" id="UP000265520">
    <property type="component" value="Unassembled WGS sequence"/>
</dbReference>
<name>A0A392S8S7_9FABA</name>
<feature type="non-terminal residue" evidence="1">
    <location>
        <position position="78"/>
    </location>
</feature>
<dbReference type="AlphaFoldDB" id="A0A392S8S7"/>
<keyword evidence="2" id="KW-1185">Reference proteome</keyword>